<evidence type="ECO:0000256" key="1">
    <source>
        <dbReference type="ARBA" id="ARBA00004196"/>
    </source>
</evidence>
<evidence type="ECO:0000259" key="7">
    <source>
        <dbReference type="PROSITE" id="PS50983"/>
    </source>
</evidence>
<feature type="domain" description="Fe/B12 periplasmic-binding" evidence="7">
    <location>
        <begin position="46"/>
        <end position="309"/>
    </location>
</feature>
<keyword evidence="4" id="KW-0408">Iron</keyword>
<evidence type="ECO:0000256" key="5">
    <source>
        <dbReference type="ARBA" id="ARBA00022729"/>
    </source>
</evidence>
<dbReference type="InterPro" id="IPR002491">
    <property type="entry name" value="ABC_transptr_periplasmic_BD"/>
</dbReference>
<accession>A0A9X1XRB7</accession>
<dbReference type="InterPro" id="IPR051313">
    <property type="entry name" value="Bact_iron-sidero_bind"/>
</dbReference>
<keyword evidence="4" id="KW-0406">Ion transport</keyword>
<reference evidence="8" key="1">
    <citation type="submission" date="2021-11" db="EMBL/GenBank/DDBJ databases">
        <title>Vibrio ZSDE26 sp. nov. and Vibrio ZSDZ34 sp. nov., isolated from coastal seawater in Qingdao.</title>
        <authorList>
            <person name="Zhang P."/>
        </authorList>
    </citation>
    <scope>NUCLEOTIDE SEQUENCE</scope>
    <source>
        <strain evidence="8">ZSDE26</strain>
    </source>
</reference>
<keyword evidence="3" id="KW-0813">Transport</keyword>
<dbReference type="SUPFAM" id="SSF53807">
    <property type="entry name" value="Helical backbone' metal receptor"/>
    <property type="match status" value="1"/>
</dbReference>
<evidence type="ECO:0000256" key="3">
    <source>
        <dbReference type="ARBA" id="ARBA00022448"/>
    </source>
</evidence>
<dbReference type="EMBL" id="JAJHVV010000023">
    <property type="protein sequence ID" value="MCK6265858.1"/>
    <property type="molecule type" value="Genomic_DNA"/>
</dbReference>
<dbReference type="RefSeq" id="WP_248010921.1">
    <property type="nucleotide sequence ID" value="NZ_JAJHVV010000023.1"/>
</dbReference>
<dbReference type="GO" id="GO:0030288">
    <property type="term" value="C:outer membrane-bounded periplasmic space"/>
    <property type="evidence" value="ECO:0007669"/>
    <property type="project" value="TreeGrafter"/>
</dbReference>
<organism evidence="8 9">
    <name type="scientific">Vibrio amylolyticus</name>
    <dbReference type="NCBI Taxonomy" id="2847292"/>
    <lineage>
        <taxon>Bacteria</taxon>
        <taxon>Pseudomonadati</taxon>
        <taxon>Pseudomonadota</taxon>
        <taxon>Gammaproteobacteria</taxon>
        <taxon>Vibrionales</taxon>
        <taxon>Vibrionaceae</taxon>
        <taxon>Vibrio</taxon>
    </lineage>
</organism>
<dbReference type="Pfam" id="PF01497">
    <property type="entry name" value="Peripla_BP_2"/>
    <property type="match status" value="1"/>
</dbReference>
<dbReference type="PANTHER" id="PTHR30532:SF28">
    <property type="entry name" value="PETROBACTIN-BINDING PROTEIN YCLQ"/>
    <property type="match status" value="1"/>
</dbReference>
<dbReference type="Gene3D" id="3.40.50.1980">
    <property type="entry name" value="Nitrogenase molybdenum iron protein domain"/>
    <property type="match status" value="2"/>
</dbReference>
<protein>
    <submittedName>
        <fullName evidence="8">Siderophore ABC transporter substrate-binding protein</fullName>
    </submittedName>
</protein>
<dbReference type="InterPro" id="IPR033870">
    <property type="entry name" value="FatB"/>
</dbReference>
<evidence type="ECO:0000256" key="2">
    <source>
        <dbReference type="ARBA" id="ARBA00008814"/>
    </source>
</evidence>
<gene>
    <name evidence="8" type="ORF">KP803_21600</name>
</gene>
<evidence type="ECO:0000256" key="4">
    <source>
        <dbReference type="ARBA" id="ARBA00022496"/>
    </source>
</evidence>
<dbReference type="CDD" id="cd01140">
    <property type="entry name" value="FatB"/>
    <property type="match status" value="1"/>
</dbReference>
<name>A0A9X1XRB7_9VIBR</name>
<feature type="chain" id="PRO_5040827811" evidence="6">
    <location>
        <begin position="26"/>
        <end position="309"/>
    </location>
</feature>
<dbReference type="Proteomes" id="UP001139559">
    <property type="component" value="Unassembled WGS sequence"/>
</dbReference>
<keyword evidence="5 6" id="KW-0732">Signal</keyword>
<comment type="similarity">
    <text evidence="2">Belongs to the bacterial solute-binding protein 8 family.</text>
</comment>
<keyword evidence="4" id="KW-0410">Iron transport</keyword>
<comment type="caution">
    <text evidence="8">The sequence shown here is derived from an EMBL/GenBank/DDBJ whole genome shotgun (WGS) entry which is preliminary data.</text>
</comment>
<keyword evidence="9" id="KW-1185">Reference proteome</keyword>
<evidence type="ECO:0000313" key="9">
    <source>
        <dbReference type="Proteomes" id="UP001139559"/>
    </source>
</evidence>
<sequence length="309" mass="33755">MRLKAGLLIVGAIASFFSLTTTAIAANLVEVTHRLGVTTVESEPERVVVIGLGALDALDSFGIDPVAISKAATLPGYLSKYKSDQYVSSGSLFEPDFEAIFTQKPDVILVGARGASSYEELSKIAPTIVFATEADQGYWKSTQQQWRNLGKVFNISDKVEQKIDALDQQFNAIRNHNQDNSVDALTVMSSGGNITTFGENSRFSAIYKDFGFNETVQGIKQTRHGDLISYEFIGKTNPSTLLIIDKDKLVNKGKSNTQAEFENELVQATNAYKNGHMTYLDINAWYLSIAGVTATEQMVVDVKNSIGLN</sequence>
<dbReference type="AlphaFoldDB" id="A0A9X1XRB7"/>
<feature type="signal peptide" evidence="6">
    <location>
        <begin position="1"/>
        <end position="25"/>
    </location>
</feature>
<comment type="subcellular location">
    <subcellularLocation>
        <location evidence="1">Cell envelope</location>
    </subcellularLocation>
</comment>
<dbReference type="GO" id="GO:1901678">
    <property type="term" value="P:iron coordination entity transport"/>
    <property type="evidence" value="ECO:0007669"/>
    <property type="project" value="UniProtKB-ARBA"/>
</dbReference>
<dbReference type="PANTHER" id="PTHR30532">
    <property type="entry name" value="IRON III DICITRATE-BINDING PERIPLASMIC PROTEIN"/>
    <property type="match status" value="1"/>
</dbReference>
<dbReference type="PROSITE" id="PS50983">
    <property type="entry name" value="FE_B12_PBP"/>
    <property type="match status" value="1"/>
</dbReference>
<proteinExistence type="inferred from homology"/>
<evidence type="ECO:0000256" key="6">
    <source>
        <dbReference type="SAM" id="SignalP"/>
    </source>
</evidence>
<evidence type="ECO:0000313" key="8">
    <source>
        <dbReference type="EMBL" id="MCK6265858.1"/>
    </source>
</evidence>